<dbReference type="AlphaFoldDB" id="A0A6M3IHA8"/>
<sequence length="87" mass="10391">MNEVERIERLEKLYEKMYHQNEKLSVYLPQLLDTLIKHWSKGYEYRESIKSDLVRLRDFSLGTADDLSGLKKGYHTHAGKKRVSKYD</sequence>
<protein>
    <submittedName>
        <fullName evidence="2">Uncharacterized protein</fullName>
    </submittedName>
</protein>
<reference evidence="2" key="1">
    <citation type="submission" date="2020-03" db="EMBL/GenBank/DDBJ databases">
        <title>The deep terrestrial virosphere.</title>
        <authorList>
            <person name="Holmfeldt K."/>
            <person name="Nilsson E."/>
            <person name="Simone D."/>
            <person name="Lopez-Fernandez M."/>
            <person name="Wu X."/>
            <person name="de Brujin I."/>
            <person name="Lundin D."/>
            <person name="Andersson A."/>
            <person name="Bertilsson S."/>
            <person name="Dopson M."/>
        </authorList>
    </citation>
    <scope>NUCLEOTIDE SEQUENCE</scope>
    <source>
        <strain evidence="3">MM415A01315</strain>
        <strain evidence="2">MM415B01776</strain>
    </source>
</reference>
<dbReference type="EMBL" id="MT142280">
    <property type="protein sequence ID" value="QJA77370.1"/>
    <property type="molecule type" value="Genomic_DNA"/>
</dbReference>
<dbReference type="EMBL" id="MT141244">
    <property type="protein sequence ID" value="QJA56906.1"/>
    <property type="molecule type" value="Genomic_DNA"/>
</dbReference>
<feature type="compositionally biased region" description="Basic residues" evidence="1">
    <location>
        <begin position="72"/>
        <end position="87"/>
    </location>
</feature>
<evidence type="ECO:0000313" key="3">
    <source>
        <dbReference type="EMBL" id="QJA77370.1"/>
    </source>
</evidence>
<feature type="region of interest" description="Disordered" evidence="1">
    <location>
        <begin position="65"/>
        <end position="87"/>
    </location>
</feature>
<accession>A0A6M3IHA8</accession>
<organism evidence="2">
    <name type="scientific">viral metagenome</name>
    <dbReference type="NCBI Taxonomy" id="1070528"/>
    <lineage>
        <taxon>unclassified sequences</taxon>
        <taxon>metagenomes</taxon>
        <taxon>organismal metagenomes</taxon>
    </lineage>
</organism>
<evidence type="ECO:0000256" key="1">
    <source>
        <dbReference type="SAM" id="MobiDB-lite"/>
    </source>
</evidence>
<gene>
    <name evidence="3" type="ORF">MM415A01315_0001</name>
    <name evidence="2" type="ORF">MM415B01776_0024</name>
</gene>
<name>A0A6M3IHA8_9ZZZZ</name>
<evidence type="ECO:0000313" key="2">
    <source>
        <dbReference type="EMBL" id="QJA56906.1"/>
    </source>
</evidence>
<proteinExistence type="predicted"/>